<reference evidence="2" key="1">
    <citation type="journal article" date="2023" name="Mol. Phylogenet. Evol.">
        <title>Genome-scale phylogeny and comparative genomics of the fungal order Sordariales.</title>
        <authorList>
            <person name="Hensen N."/>
            <person name="Bonometti L."/>
            <person name="Westerberg I."/>
            <person name="Brannstrom I.O."/>
            <person name="Guillou S."/>
            <person name="Cros-Aarteil S."/>
            <person name="Calhoun S."/>
            <person name="Haridas S."/>
            <person name="Kuo A."/>
            <person name="Mondo S."/>
            <person name="Pangilinan J."/>
            <person name="Riley R."/>
            <person name="LaButti K."/>
            <person name="Andreopoulos B."/>
            <person name="Lipzen A."/>
            <person name="Chen C."/>
            <person name="Yan M."/>
            <person name="Daum C."/>
            <person name="Ng V."/>
            <person name="Clum A."/>
            <person name="Steindorff A."/>
            <person name="Ohm R.A."/>
            <person name="Martin F."/>
            <person name="Silar P."/>
            <person name="Natvig D.O."/>
            <person name="Lalanne C."/>
            <person name="Gautier V."/>
            <person name="Ament-Velasquez S.L."/>
            <person name="Kruys A."/>
            <person name="Hutchinson M.I."/>
            <person name="Powell A.J."/>
            <person name="Barry K."/>
            <person name="Miller A.N."/>
            <person name="Grigoriev I.V."/>
            <person name="Debuchy R."/>
            <person name="Gladieux P."/>
            <person name="Hiltunen Thoren M."/>
            <person name="Johannesson H."/>
        </authorList>
    </citation>
    <scope>NUCLEOTIDE SEQUENCE</scope>
    <source>
        <strain evidence="2">CBS 314.62</strain>
    </source>
</reference>
<keyword evidence="3" id="KW-1185">Reference proteome</keyword>
<feature type="chain" id="PRO_5042031889" evidence="1">
    <location>
        <begin position="26"/>
        <end position="194"/>
    </location>
</feature>
<gene>
    <name evidence="2" type="ORF">B0T22DRAFT_445173</name>
</gene>
<dbReference type="Proteomes" id="UP001270362">
    <property type="component" value="Unassembled WGS sequence"/>
</dbReference>
<keyword evidence="1" id="KW-0732">Signal</keyword>
<dbReference type="AlphaFoldDB" id="A0AAE1C7F2"/>
<proteinExistence type="predicted"/>
<organism evidence="2 3">
    <name type="scientific">Podospora appendiculata</name>
    <dbReference type="NCBI Taxonomy" id="314037"/>
    <lineage>
        <taxon>Eukaryota</taxon>
        <taxon>Fungi</taxon>
        <taxon>Dikarya</taxon>
        <taxon>Ascomycota</taxon>
        <taxon>Pezizomycotina</taxon>
        <taxon>Sordariomycetes</taxon>
        <taxon>Sordariomycetidae</taxon>
        <taxon>Sordariales</taxon>
        <taxon>Podosporaceae</taxon>
        <taxon>Podospora</taxon>
    </lineage>
</organism>
<comment type="caution">
    <text evidence="2">The sequence shown here is derived from an EMBL/GenBank/DDBJ whole genome shotgun (WGS) entry which is preliminary data.</text>
</comment>
<protein>
    <submittedName>
        <fullName evidence="2">Uncharacterized protein</fullName>
    </submittedName>
</protein>
<sequence>MISITTAVAFAVVLASLAGASFIGAEKFFLDVLNIRPVCAVHTLWIYGVDDVPTTVGDGVLASALHNLSLPEANSSFSSAVADDFATPAMPITSHHSTGMVQVFNTIAPSTSTTSATPPLETGTTWTDWMCCNLNCDICYSGADCEIANKNADCDDDPVTRDYPICCKVRHWQNGEKEKITKPDGNTEVSLVYS</sequence>
<dbReference type="EMBL" id="JAULSO010000006">
    <property type="protein sequence ID" value="KAK3681553.1"/>
    <property type="molecule type" value="Genomic_DNA"/>
</dbReference>
<evidence type="ECO:0000313" key="2">
    <source>
        <dbReference type="EMBL" id="KAK3681553.1"/>
    </source>
</evidence>
<evidence type="ECO:0000256" key="1">
    <source>
        <dbReference type="SAM" id="SignalP"/>
    </source>
</evidence>
<name>A0AAE1C7F2_9PEZI</name>
<accession>A0AAE1C7F2</accession>
<reference evidence="2" key="2">
    <citation type="submission" date="2023-06" db="EMBL/GenBank/DDBJ databases">
        <authorList>
            <consortium name="Lawrence Berkeley National Laboratory"/>
            <person name="Haridas S."/>
            <person name="Hensen N."/>
            <person name="Bonometti L."/>
            <person name="Westerberg I."/>
            <person name="Brannstrom I.O."/>
            <person name="Guillou S."/>
            <person name="Cros-Aarteil S."/>
            <person name="Calhoun S."/>
            <person name="Kuo A."/>
            <person name="Mondo S."/>
            <person name="Pangilinan J."/>
            <person name="Riley R."/>
            <person name="Labutti K."/>
            <person name="Andreopoulos B."/>
            <person name="Lipzen A."/>
            <person name="Chen C."/>
            <person name="Yanf M."/>
            <person name="Daum C."/>
            <person name="Ng V."/>
            <person name="Clum A."/>
            <person name="Steindorff A."/>
            <person name="Ohm R."/>
            <person name="Martin F."/>
            <person name="Silar P."/>
            <person name="Natvig D."/>
            <person name="Lalanne C."/>
            <person name="Gautier V."/>
            <person name="Ament-Velasquez S.L."/>
            <person name="Kruys A."/>
            <person name="Hutchinson M.I."/>
            <person name="Powell A.J."/>
            <person name="Barry K."/>
            <person name="Miller A.N."/>
            <person name="Grigoriev I.V."/>
            <person name="Debuchy R."/>
            <person name="Gladieux P."/>
            <person name="Thoren M.H."/>
            <person name="Johannesson H."/>
        </authorList>
    </citation>
    <scope>NUCLEOTIDE SEQUENCE</scope>
    <source>
        <strain evidence="2">CBS 314.62</strain>
    </source>
</reference>
<evidence type="ECO:0000313" key="3">
    <source>
        <dbReference type="Proteomes" id="UP001270362"/>
    </source>
</evidence>
<feature type="signal peptide" evidence="1">
    <location>
        <begin position="1"/>
        <end position="25"/>
    </location>
</feature>